<proteinExistence type="predicted"/>
<feature type="compositionally biased region" description="Low complexity" evidence="3">
    <location>
        <begin position="1075"/>
        <end position="1099"/>
    </location>
</feature>
<evidence type="ECO:0000256" key="3">
    <source>
        <dbReference type="SAM" id="MobiDB-lite"/>
    </source>
</evidence>
<dbReference type="GO" id="GO:0052629">
    <property type="term" value="F:phosphatidylinositol-3,5-bisphosphate 3-phosphatase activity"/>
    <property type="evidence" value="ECO:0007669"/>
    <property type="project" value="UniProtKB-EC"/>
</dbReference>
<dbReference type="CDD" id="cd14507">
    <property type="entry name" value="PTP-MTM-like"/>
    <property type="match status" value="1"/>
</dbReference>
<dbReference type="SMART" id="SM00568">
    <property type="entry name" value="GRAM"/>
    <property type="match status" value="1"/>
</dbReference>
<reference evidence="5 6" key="1">
    <citation type="journal article" date="2021" name="Hortic Res">
        <title>The domestication of Cucurbita argyrosperma as revealed by the genome of its wild relative.</title>
        <authorList>
            <person name="Barrera-Redondo J."/>
            <person name="Sanchez-de la Vega G."/>
            <person name="Aguirre-Liguori J.A."/>
            <person name="Castellanos-Morales G."/>
            <person name="Gutierrez-Guerrero Y.T."/>
            <person name="Aguirre-Dugua X."/>
            <person name="Aguirre-Planter E."/>
            <person name="Tenaillon M.I."/>
            <person name="Lira-Saade R."/>
            <person name="Eguiarte L.E."/>
        </authorList>
    </citation>
    <scope>NUCLEOTIDE SEQUENCE [LARGE SCALE GENOMIC DNA]</scope>
    <source>
        <strain evidence="5">JBR-2021</strain>
    </source>
</reference>
<dbReference type="InterPro" id="IPR021864">
    <property type="entry name" value="DUF3475"/>
</dbReference>
<dbReference type="PROSITE" id="PS51339">
    <property type="entry name" value="PPASE_MYOTUBULARIN"/>
    <property type="match status" value="1"/>
</dbReference>
<evidence type="ECO:0000256" key="1">
    <source>
        <dbReference type="ARBA" id="ARBA00012903"/>
    </source>
</evidence>
<gene>
    <name evidence="5" type="primary">MTM2</name>
    <name evidence="5" type="ORF">SDJN03_23230</name>
</gene>
<name>A0AAV6MDE3_9ROSI</name>
<organism evidence="5 6">
    <name type="scientific">Cucurbita argyrosperma subsp. sororia</name>
    <dbReference type="NCBI Taxonomy" id="37648"/>
    <lineage>
        <taxon>Eukaryota</taxon>
        <taxon>Viridiplantae</taxon>
        <taxon>Streptophyta</taxon>
        <taxon>Embryophyta</taxon>
        <taxon>Tracheophyta</taxon>
        <taxon>Spermatophyta</taxon>
        <taxon>Magnoliopsida</taxon>
        <taxon>eudicotyledons</taxon>
        <taxon>Gunneridae</taxon>
        <taxon>Pentapetalae</taxon>
        <taxon>rosids</taxon>
        <taxon>fabids</taxon>
        <taxon>Cucurbitales</taxon>
        <taxon>Cucurbitaceae</taxon>
        <taxon>Cucurbiteae</taxon>
        <taxon>Cucurbita</taxon>
    </lineage>
</organism>
<comment type="caution">
    <text evidence="5">The sequence shown here is derived from an EMBL/GenBank/DDBJ whole genome shotgun (WGS) entry which is preliminary data.</text>
</comment>
<evidence type="ECO:0000313" key="6">
    <source>
        <dbReference type="Proteomes" id="UP000685013"/>
    </source>
</evidence>
<dbReference type="PANTHER" id="PTHR31371:SF20">
    <property type="entry name" value="OS12G0146500 PROTEIN"/>
    <property type="match status" value="1"/>
</dbReference>
<dbReference type="PROSITE" id="PS00383">
    <property type="entry name" value="TYR_PHOSPHATASE_1"/>
    <property type="match status" value="1"/>
</dbReference>
<keyword evidence="2" id="KW-0175">Coiled coil</keyword>
<dbReference type="Pfam" id="PF06602">
    <property type="entry name" value="Myotub-related"/>
    <property type="match status" value="1"/>
</dbReference>
<evidence type="ECO:0000313" key="5">
    <source>
        <dbReference type="EMBL" id="KAG6578782.1"/>
    </source>
</evidence>
<dbReference type="Proteomes" id="UP000685013">
    <property type="component" value="Chromosome 15"/>
</dbReference>
<dbReference type="EMBL" id="JAGKQH010000015">
    <property type="protein sequence ID" value="KAG6578782.1"/>
    <property type="molecule type" value="Genomic_DNA"/>
</dbReference>
<dbReference type="InterPro" id="IPR007700">
    <property type="entry name" value="DUF668"/>
</dbReference>
<accession>A0AAV6MDE3</accession>
<dbReference type="InterPro" id="IPR010569">
    <property type="entry name" value="Myotubularin-like_Pase_dom"/>
</dbReference>
<feature type="coiled-coil region" evidence="2">
    <location>
        <begin position="1247"/>
        <end position="1274"/>
    </location>
</feature>
<keyword evidence="6" id="KW-1185">Reference proteome</keyword>
<feature type="non-terminal residue" evidence="5">
    <location>
        <position position="1"/>
    </location>
</feature>
<dbReference type="InterPro" id="IPR004182">
    <property type="entry name" value="GRAM"/>
</dbReference>
<evidence type="ECO:0000259" key="4">
    <source>
        <dbReference type="PROSITE" id="PS51339"/>
    </source>
</evidence>
<dbReference type="InterPro" id="IPR016130">
    <property type="entry name" value="Tyr_Pase_AS"/>
</dbReference>
<feature type="region of interest" description="Disordered" evidence="3">
    <location>
        <begin position="286"/>
        <end position="310"/>
    </location>
</feature>
<protein>
    <recommendedName>
        <fullName evidence="1">phosphatidylinositol-3,5-bisphosphate 3-phosphatase</fullName>
        <ecNumber evidence="1">3.1.3.95</ecNumber>
    </recommendedName>
</protein>
<dbReference type="GO" id="GO:0045927">
    <property type="term" value="P:positive regulation of growth"/>
    <property type="evidence" value="ECO:0007669"/>
    <property type="project" value="InterPro"/>
</dbReference>
<feature type="region of interest" description="Disordered" evidence="3">
    <location>
        <begin position="1074"/>
        <end position="1106"/>
    </location>
</feature>
<feature type="compositionally biased region" description="Polar residues" evidence="3">
    <location>
        <begin position="1344"/>
        <end position="1355"/>
    </location>
</feature>
<sequence>MFSLTNLPFRRTKNKGCGCEHLKYLRSQIGERWSQNLGFAVYGSRQGSALSDKQVGRLREEIANSLGIKKLVSDDDEYIVRLICAEMTESLAHVAKSVARLGKKCSDPSLKSFEHVFDNLVQFGVDPYGWIYSWKKMEKKVKKMETFISVNANLYQEMEMLADLEQTLRRMKINDDLDDTNLDEFRKKVEWKQQEVKNLREMSLWKRTYDYTILLLARSLFTIFSRIKYVFGIEQSLDNDSRDMSSDSIARSQSVSALMQSMVHPSENGLTKFASGPLKRFTTKSGPISKTAKHNNFHSGPLGGSITKSGPISGPVSGANRNFNSYSGPLTSSTIRSGPIFGIDNTTNQKNWLVGGYSSLFNGKKSHQKSNRLTQVGPFKGCMISGPSSTVVNCHISSNEHHSQLINGPEDTGKIVDPCKQLLRTHCRLLEAPPETLGAAALALHYANVIIVIEKLAASPHLIGLDARDDLYDMLPAKVRASLRAALKPYAKSLASSAYDTVLAGEWNEAMTGILEWLAPLAHNMVRWQSERSLEQQNFVSRTNMLLVQTLFFASLEKTEAIITELLVGLNYLWRFEQSSNSRRHPQLYKIDIPNWRQHEREREPLLLRCIINTPIPEVIIDKLVGSPHMAAPKPRTTRSRSHRDVPDLEKMDGAYSWDALEWTKIEAVPRSVSRVNFDCLLQAEQVIAEGYGVVLVNTDEAGTLFVTNFRLLFLSEGTMDVIALGTIPLAAIDKFNKIVVKTNSVSRQSEKSSSSRRLLQVIGKDMRIIVFGFRPRTKQRRKVYDALLKWFPTCINGYTLCQTYPFALVVPKHISDAEILQASTFRARCRLPVVSWCNPGTGAVLARSSQPLVGLMMNMRSNTDEKLVAALCSYLVSVQGPSRRKLYIADARPRKNALANGAMGGGSESSSNYFQSEIVFFGIDNIHAMRESLTRLREYLDTHGEKSSDGMSSFLRHGGWTWGGGNLSSMSASVSTLGDSGWLIHVQSVLAGSAWIAARVALEKATVLVHCSDGWDRTTQLVSLASLLLDPYYRTITGFQALVEKDWLAFGHPFSDRSGMPTISGSGNMPYELSRQSSTGSFSTSPMRQPSGSFTSPASSPPPSQTSNNCSPIFLQWVDCVSQLLRMYPFAFEFSSAFLVDLLDCMLSCRFGNFLCNCEKERQQCAVSEVCGCIWAYLADLRASEGSSHVHYNLFYDPTKHEGPLLPPAAALAPTLWPQFHLRWACPKESQAGELEVRCRKMAIKFSEMQKEKEIAERKTQEMTAAMESIKSELQNEKQLSVSARNIAKSANKECEAIKRAIQSLGCKVQVSSNGYCTVDIEGDLMKSNQKNRPASRRASHRSLPSSEDNDLSLSITVTEDDVPKDSPSHVCEALCPLRTHDKACRWPDAGCAHLGSQFIGLKANFDAFDQLSIYDGYFKPE</sequence>
<dbReference type="Pfam" id="PF11961">
    <property type="entry name" value="DUF3475"/>
    <property type="match status" value="1"/>
</dbReference>
<evidence type="ECO:0000256" key="2">
    <source>
        <dbReference type="SAM" id="Coils"/>
    </source>
</evidence>
<dbReference type="Pfam" id="PF05003">
    <property type="entry name" value="DUF668"/>
    <property type="match status" value="1"/>
</dbReference>
<dbReference type="PANTHER" id="PTHR31371">
    <property type="entry name" value="BNAC09G50660D PROTEIN"/>
    <property type="match status" value="1"/>
</dbReference>
<feature type="domain" description="Myotubularin phosphatase" evidence="4">
    <location>
        <begin position="772"/>
        <end position="1222"/>
    </location>
</feature>
<dbReference type="EC" id="3.1.3.95" evidence="1"/>
<feature type="region of interest" description="Disordered" evidence="3">
    <location>
        <begin position="1329"/>
        <end position="1355"/>
    </location>
</feature>